<dbReference type="InterPro" id="IPR018378">
    <property type="entry name" value="C-type_lectin_CS"/>
</dbReference>
<dbReference type="InterPro" id="IPR001304">
    <property type="entry name" value="C-type_lectin-like"/>
</dbReference>
<dbReference type="OMA" id="CEIERTQ"/>
<evidence type="ECO:0000256" key="1">
    <source>
        <dbReference type="ARBA" id="ARBA00023157"/>
    </source>
</evidence>
<dbReference type="EnsemblMetazoa" id="XM_038215915.1">
    <property type="protein sequence ID" value="XP_038071843.1"/>
    <property type="gene ID" value="LOC119740570"/>
</dbReference>
<dbReference type="Pfam" id="PF00059">
    <property type="entry name" value="Lectin_C"/>
    <property type="match status" value="1"/>
</dbReference>
<dbReference type="InterPro" id="IPR016186">
    <property type="entry name" value="C-type_lectin-like/link_sf"/>
</dbReference>
<dbReference type="GeneID" id="119740570"/>
<proteinExistence type="predicted"/>
<dbReference type="PROSITE" id="PS50041">
    <property type="entry name" value="C_TYPE_LECTIN_2"/>
    <property type="match status" value="1"/>
</dbReference>
<dbReference type="InterPro" id="IPR016187">
    <property type="entry name" value="CTDL_fold"/>
</dbReference>
<dbReference type="AlphaFoldDB" id="A0A914B6U4"/>
<dbReference type="RefSeq" id="XP_038071843.1">
    <property type="nucleotide sequence ID" value="XM_038215915.1"/>
</dbReference>
<keyword evidence="4" id="KW-1185">Reference proteome</keyword>
<dbReference type="PANTHER" id="PTHR22803">
    <property type="entry name" value="MANNOSE, PHOSPHOLIPASE, LECTIN RECEPTOR RELATED"/>
    <property type="match status" value="1"/>
</dbReference>
<accession>A0A914B6U4</accession>
<dbReference type="InterPro" id="IPR050111">
    <property type="entry name" value="C-type_lectin/snaclec_domain"/>
</dbReference>
<name>A0A914B6U4_PATMI</name>
<dbReference type="SUPFAM" id="SSF56436">
    <property type="entry name" value="C-type lectin-like"/>
    <property type="match status" value="1"/>
</dbReference>
<dbReference type="Proteomes" id="UP000887568">
    <property type="component" value="Unplaced"/>
</dbReference>
<dbReference type="OrthoDB" id="5858677at2759"/>
<dbReference type="PROSITE" id="PS00615">
    <property type="entry name" value="C_TYPE_LECTIN_1"/>
    <property type="match status" value="1"/>
</dbReference>
<dbReference type="CDD" id="cd00037">
    <property type="entry name" value="CLECT"/>
    <property type="match status" value="1"/>
</dbReference>
<reference evidence="3" key="1">
    <citation type="submission" date="2022-11" db="UniProtKB">
        <authorList>
            <consortium name="EnsemblMetazoa"/>
        </authorList>
    </citation>
    <scope>IDENTIFICATION</scope>
</reference>
<evidence type="ECO:0000313" key="4">
    <source>
        <dbReference type="Proteomes" id="UP000887568"/>
    </source>
</evidence>
<dbReference type="Gene3D" id="3.10.100.10">
    <property type="entry name" value="Mannose-Binding Protein A, subunit A"/>
    <property type="match status" value="1"/>
</dbReference>
<evidence type="ECO:0000259" key="2">
    <source>
        <dbReference type="PROSITE" id="PS50041"/>
    </source>
</evidence>
<protein>
    <recommendedName>
        <fullName evidence="2">C-type lectin domain-containing protein</fullName>
    </recommendedName>
</protein>
<sequence>MSSSPHRTAVCPGGFQPFESSCYRLVSDSTANGYAARTECQQLANDSHLAFIKSKSEMNFLLDLAKGRGVDQDYWFGLTHTNDEDHPHWLDGSPLGNFTAWDYFGVFDEHSPCVRLRRRSEYLWNDRRCDLMFGYICEVERSTDDVIPLTTPSPKAAAPPTPTVKAVGFKSGPANMAAPVDNHLLRSVKTRSLIRCAQYCLEHNACAGFNYQLDQSQSQGAALGELLRFCELLARQFSDEELVERRGYKNYRV</sequence>
<feature type="domain" description="C-type lectin" evidence="2">
    <location>
        <begin position="18"/>
        <end position="138"/>
    </location>
</feature>
<keyword evidence="1" id="KW-1015">Disulfide bond</keyword>
<dbReference type="SMART" id="SM00034">
    <property type="entry name" value="CLECT"/>
    <property type="match status" value="1"/>
</dbReference>
<organism evidence="3 4">
    <name type="scientific">Patiria miniata</name>
    <name type="common">Bat star</name>
    <name type="synonym">Asterina miniata</name>
    <dbReference type="NCBI Taxonomy" id="46514"/>
    <lineage>
        <taxon>Eukaryota</taxon>
        <taxon>Metazoa</taxon>
        <taxon>Echinodermata</taxon>
        <taxon>Eleutherozoa</taxon>
        <taxon>Asterozoa</taxon>
        <taxon>Asteroidea</taxon>
        <taxon>Valvatacea</taxon>
        <taxon>Valvatida</taxon>
        <taxon>Asterinidae</taxon>
        <taxon>Patiria</taxon>
    </lineage>
</organism>
<evidence type="ECO:0000313" key="3">
    <source>
        <dbReference type="EnsemblMetazoa" id="XP_038071843.1"/>
    </source>
</evidence>